<dbReference type="GO" id="GO:0071555">
    <property type="term" value="P:cell wall organization"/>
    <property type="evidence" value="ECO:0007669"/>
    <property type="project" value="UniProtKB-UniRule"/>
</dbReference>
<keyword evidence="3" id="KW-0808">Transferase</keyword>
<dbReference type="AlphaFoldDB" id="A0AA97HZG7"/>
<keyword evidence="8" id="KW-0732">Signal</keyword>
<dbReference type="Gene3D" id="2.40.440.10">
    <property type="entry name" value="L,D-transpeptidase catalytic domain-like"/>
    <property type="match status" value="1"/>
</dbReference>
<dbReference type="SUPFAM" id="SSF141523">
    <property type="entry name" value="L,D-transpeptidase catalytic domain-like"/>
    <property type="match status" value="1"/>
</dbReference>
<dbReference type="EMBL" id="CP136594">
    <property type="protein sequence ID" value="WOE73832.1"/>
    <property type="molecule type" value="Genomic_DNA"/>
</dbReference>
<dbReference type="PANTHER" id="PTHR30582:SF2">
    <property type="entry name" value="L,D-TRANSPEPTIDASE YCIB-RELATED"/>
    <property type="match status" value="1"/>
</dbReference>
<evidence type="ECO:0000313" key="11">
    <source>
        <dbReference type="Proteomes" id="UP001302429"/>
    </source>
</evidence>
<evidence type="ECO:0000256" key="5">
    <source>
        <dbReference type="ARBA" id="ARBA00022984"/>
    </source>
</evidence>
<protein>
    <submittedName>
        <fullName evidence="10">L,D-transpeptidase family protein</fullName>
    </submittedName>
</protein>
<dbReference type="KEGG" id="acoa:RB602_08095"/>
<keyword evidence="4 7" id="KW-0133">Cell shape</keyword>
<sequence length="257" mass="27440">MGCMLASGLVLPVLAILGPSDAAELPEQPTQQNAEEFELFVDPAVFDDAGEPIINGADKGEDARHSLAPVSDMDGAGQATAAAATAEISRDNGVVADSSPSTEIARPNSENIAMVGAYPIRHMLEVKGPFEHGDWVWDESAAPKKGELLITVNLEDQVLSVFRDGYEIGTAVILYGADEKPTPTGKFKITQKDIDHVSNLYFAPMPYMLRLTNDGIAIHGSQVEFGYATHGCIGVPDEFAAQLFKIAKLGDRVVINT</sequence>
<evidence type="ECO:0000259" key="9">
    <source>
        <dbReference type="PROSITE" id="PS52029"/>
    </source>
</evidence>
<keyword evidence="11" id="KW-1185">Reference proteome</keyword>
<evidence type="ECO:0000256" key="6">
    <source>
        <dbReference type="ARBA" id="ARBA00023316"/>
    </source>
</evidence>
<gene>
    <name evidence="10" type="ORF">RB602_08095</name>
</gene>
<feature type="active site" description="Proton donor/acceptor" evidence="7">
    <location>
        <position position="219"/>
    </location>
</feature>
<dbReference type="InterPro" id="IPR005490">
    <property type="entry name" value="LD_TPept_cat_dom"/>
</dbReference>
<dbReference type="RefSeq" id="WP_317080057.1">
    <property type="nucleotide sequence ID" value="NZ_CP136594.1"/>
</dbReference>
<dbReference type="CDD" id="cd16913">
    <property type="entry name" value="YkuD_like"/>
    <property type="match status" value="1"/>
</dbReference>
<keyword evidence="6 7" id="KW-0961">Cell wall biogenesis/degradation</keyword>
<reference evidence="10 11" key="1">
    <citation type="submission" date="2023-10" db="EMBL/GenBank/DDBJ databases">
        <title>Complete genome sequence of a Sphingomonadaceae bacterium.</title>
        <authorList>
            <person name="Yan C."/>
        </authorList>
    </citation>
    <scope>NUCLEOTIDE SEQUENCE [LARGE SCALE GENOMIC DNA]</scope>
    <source>
        <strain evidence="10 11">SCSIO 66989</strain>
    </source>
</reference>
<dbReference type="GO" id="GO:0071972">
    <property type="term" value="F:peptidoglycan L,D-transpeptidase activity"/>
    <property type="evidence" value="ECO:0007669"/>
    <property type="project" value="TreeGrafter"/>
</dbReference>
<feature type="chain" id="PRO_5041679622" evidence="8">
    <location>
        <begin position="23"/>
        <end position="257"/>
    </location>
</feature>
<comment type="pathway">
    <text evidence="1 7">Cell wall biogenesis; peptidoglycan biosynthesis.</text>
</comment>
<dbReference type="GO" id="GO:0008360">
    <property type="term" value="P:regulation of cell shape"/>
    <property type="evidence" value="ECO:0007669"/>
    <property type="project" value="UniProtKB-UniRule"/>
</dbReference>
<organism evidence="10 11">
    <name type="scientific">Alterisphingorhabdus coralli</name>
    <dbReference type="NCBI Taxonomy" id="3071408"/>
    <lineage>
        <taxon>Bacteria</taxon>
        <taxon>Pseudomonadati</taxon>
        <taxon>Pseudomonadota</taxon>
        <taxon>Alphaproteobacteria</taxon>
        <taxon>Sphingomonadales</taxon>
        <taxon>Sphingomonadaceae</taxon>
        <taxon>Alterisphingorhabdus (ex Yan et al. 2024)</taxon>
    </lineage>
</organism>
<evidence type="ECO:0000313" key="10">
    <source>
        <dbReference type="EMBL" id="WOE73832.1"/>
    </source>
</evidence>
<feature type="active site" description="Nucleophile" evidence="7">
    <location>
        <position position="232"/>
    </location>
</feature>
<dbReference type="InterPro" id="IPR038063">
    <property type="entry name" value="Transpep_catalytic_dom"/>
</dbReference>
<dbReference type="GO" id="GO:0005576">
    <property type="term" value="C:extracellular region"/>
    <property type="evidence" value="ECO:0007669"/>
    <property type="project" value="TreeGrafter"/>
</dbReference>
<feature type="signal peptide" evidence="8">
    <location>
        <begin position="1"/>
        <end position="22"/>
    </location>
</feature>
<accession>A0AA97HZG7</accession>
<comment type="similarity">
    <text evidence="2">Belongs to the YkuD family.</text>
</comment>
<name>A0AA97HZG7_9SPHN</name>
<evidence type="ECO:0000256" key="4">
    <source>
        <dbReference type="ARBA" id="ARBA00022960"/>
    </source>
</evidence>
<dbReference type="PROSITE" id="PS52029">
    <property type="entry name" value="LD_TPASE"/>
    <property type="match status" value="1"/>
</dbReference>
<dbReference type="PANTHER" id="PTHR30582">
    <property type="entry name" value="L,D-TRANSPEPTIDASE"/>
    <property type="match status" value="1"/>
</dbReference>
<feature type="domain" description="L,D-TPase catalytic" evidence="9">
    <location>
        <begin position="148"/>
        <end position="256"/>
    </location>
</feature>
<evidence type="ECO:0000256" key="7">
    <source>
        <dbReference type="PROSITE-ProRule" id="PRU01373"/>
    </source>
</evidence>
<evidence type="ECO:0000256" key="2">
    <source>
        <dbReference type="ARBA" id="ARBA00005992"/>
    </source>
</evidence>
<dbReference type="Proteomes" id="UP001302429">
    <property type="component" value="Chromosome"/>
</dbReference>
<dbReference type="InterPro" id="IPR050979">
    <property type="entry name" value="LD-transpeptidase"/>
</dbReference>
<dbReference type="Pfam" id="PF03734">
    <property type="entry name" value="YkuD"/>
    <property type="match status" value="1"/>
</dbReference>
<dbReference type="GO" id="GO:0018104">
    <property type="term" value="P:peptidoglycan-protein cross-linking"/>
    <property type="evidence" value="ECO:0007669"/>
    <property type="project" value="TreeGrafter"/>
</dbReference>
<evidence type="ECO:0000256" key="8">
    <source>
        <dbReference type="SAM" id="SignalP"/>
    </source>
</evidence>
<keyword evidence="5 7" id="KW-0573">Peptidoglycan synthesis</keyword>
<evidence type="ECO:0000256" key="3">
    <source>
        <dbReference type="ARBA" id="ARBA00022679"/>
    </source>
</evidence>
<proteinExistence type="inferred from homology"/>
<evidence type="ECO:0000256" key="1">
    <source>
        <dbReference type="ARBA" id="ARBA00004752"/>
    </source>
</evidence>
<dbReference type="GO" id="GO:0016740">
    <property type="term" value="F:transferase activity"/>
    <property type="evidence" value="ECO:0007669"/>
    <property type="project" value="UniProtKB-KW"/>
</dbReference>